<dbReference type="AlphaFoldDB" id="A0AAT9HRS4"/>
<protein>
    <submittedName>
        <fullName evidence="2">Uncharacterized protein</fullName>
    </submittedName>
</protein>
<proteinExistence type="predicted"/>
<accession>A0AAT9HRS4</accession>
<organism evidence="2">
    <name type="scientific">Streptomyces haneummycinicus</name>
    <dbReference type="NCBI Taxonomy" id="3074435"/>
    <lineage>
        <taxon>Bacteria</taxon>
        <taxon>Bacillati</taxon>
        <taxon>Actinomycetota</taxon>
        <taxon>Actinomycetes</taxon>
        <taxon>Kitasatosporales</taxon>
        <taxon>Streptomycetaceae</taxon>
        <taxon>Streptomyces</taxon>
    </lineage>
</organism>
<evidence type="ECO:0000256" key="1">
    <source>
        <dbReference type="SAM" id="MobiDB-lite"/>
    </source>
</evidence>
<feature type="compositionally biased region" description="Basic and acidic residues" evidence="1">
    <location>
        <begin position="67"/>
        <end position="83"/>
    </location>
</feature>
<evidence type="ECO:0000313" key="2">
    <source>
        <dbReference type="EMBL" id="BFO20309.1"/>
    </source>
</evidence>
<sequence>MWPEPLEPGTAIAYNRERPPTTYDPPLSGVEFVMSACLNSEPRSPIMNRVGESVNVVNVERPTGESQRLDGKTRRQGIRPERI</sequence>
<name>A0AAT9HRS4_9ACTN</name>
<reference evidence="2" key="1">
    <citation type="submission" date="2024-06" db="EMBL/GenBank/DDBJ databases">
        <authorList>
            <consortium name="consrtm"/>
            <person name="Uemura M."/>
            <person name="Terahara T."/>
        </authorList>
    </citation>
    <scope>NUCLEOTIDE SEQUENCE</scope>
    <source>
        <strain evidence="2">KM77-8</strain>
    </source>
</reference>
<reference evidence="2" key="2">
    <citation type="submission" date="2024-07" db="EMBL/GenBank/DDBJ databases">
        <title>Streptomyces haneummycinica sp. nov., a new antibiotic-producing actinobacterium isolated from marine sediment.</title>
        <authorList>
            <person name="Uemura M."/>
            <person name="Hamada M."/>
            <person name="Hirano S."/>
            <person name="Kobayashi K."/>
            <person name="Ohshiro T."/>
            <person name="Kobayashi T."/>
            <person name="Terahara T."/>
        </authorList>
    </citation>
    <scope>NUCLEOTIDE SEQUENCE</scope>
    <source>
        <strain evidence="2">KM77-8</strain>
    </source>
</reference>
<feature type="region of interest" description="Disordered" evidence="1">
    <location>
        <begin position="1"/>
        <end position="20"/>
    </location>
</feature>
<gene>
    <name evidence="2" type="ORF">SHKM778_66970</name>
</gene>
<feature type="region of interest" description="Disordered" evidence="1">
    <location>
        <begin position="61"/>
        <end position="83"/>
    </location>
</feature>
<dbReference type="EMBL" id="AP035768">
    <property type="protein sequence ID" value="BFO20309.1"/>
    <property type="molecule type" value="Genomic_DNA"/>
</dbReference>